<proteinExistence type="predicted"/>
<accession>A0A8S2APZ9</accession>
<reference evidence="1" key="1">
    <citation type="submission" date="2021-01" db="EMBL/GenBank/DDBJ databases">
        <authorList>
            <person name="Bezrukov I."/>
        </authorList>
    </citation>
    <scope>NUCLEOTIDE SEQUENCE</scope>
</reference>
<dbReference type="EMBL" id="LR999456">
    <property type="protein sequence ID" value="CAE6122640.1"/>
    <property type="molecule type" value="Genomic_DNA"/>
</dbReference>
<organism evidence="1 2">
    <name type="scientific">Arabidopsis arenosa</name>
    <name type="common">Sand rock-cress</name>
    <name type="synonym">Cardaminopsis arenosa</name>
    <dbReference type="NCBI Taxonomy" id="38785"/>
    <lineage>
        <taxon>Eukaryota</taxon>
        <taxon>Viridiplantae</taxon>
        <taxon>Streptophyta</taxon>
        <taxon>Embryophyta</taxon>
        <taxon>Tracheophyta</taxon>
        <taxon>Spermatophyta</taxon>
        <taxon>Magnoliopsida</taxon>
        <taxon>eudicotyledons</taxon>
        <taxon>Gunneridae</taxon>
        <taxon>Pentapetalae</taxon>
        <taxon>rosids</taxon>
        <taxon>malvids</taxon>
        <taxon>Brassicales</taxon>
        <taxon>Brassicaceae</taxon>
        <taxon>Camelineae</taxon>
        <taxon>Arabidopsis</taxon>
    </lineage>
</organism>
<dbReference type="PROSITE" id="PS50007">
    <property type="entry name" value="PIPLC_X_DOMAIN"/>
    <property type="match status" value="1"/>
</dbReference>
<evidence type="ECO:0000313" key="1">
    <source>
        <dbReference type="EMBL" id="CAE6122640.1"/>
    </source>
</evidence>
<sequence>MEVPSTLWKGKTASLLPVIRGMVCNYKPSLPIICESIRSTINSSSDFPVSLLMSKHCTNDSYFVISYISLGKKET</sequence>
<gene>
    <name evidence="1" type="ORF">AARE701A_LOCUS16217</name>
</gene>
<evidence type="ECO:0000313" key="2">
    <source>
        <dbReference type="Proteomes" id="UP000682877"/>
    </source>
</evidence>
<name>A0A8S2APZ9_ARAAE</name>
<keyword evidence="2" id="KW-1185">Reference proteome</keyword>
<dbReference type="Proteomes" id="UP000682877">
    <property type="component" value="Chromosome 6"/>
</dbReference>
<dbReference type="AlphaFoldDB" id="A0A8S2APZ9"/>
<protein>
    <submittedName>
        <fullName evidence="1">Uncharacterized protein</fullName>
    </submittedName>
</protein>